<comment type="caution">
    <text evidence="2">The sequence shown here is derived from an EMBL/GenBank/DDBJ whole genome shotgun (WGS) entry which is preliminary data.</text>
</comment>
<dbReference type="AlphaFoldDB" id="A0A8J2NWU2"/>
<evidence type="ECO:0000313" key="3">
    <source>
        <dbReference type="Proteomes" id="UP000708208"/>
    </source>
</evidence>
<protein>
    <submittedName>
        <fullName evidence="2">Uncharacterized protein</fullName>
    </submittedName>
</protein>
<accession>A0A8J2NWU2</accession>
<organism evidence="2 3">
    <name type="scientific">Allacma fusca</name>
    <dbReference type="NCBI Taxonomy" id="39272"/>
    <lineage>
        <taxon>Eukaryota</taxon>
        <taxon>Metazoa</taxon>
        <taxon>Ecdysozoa</taxon>
        <taxon>Arthropoda</taxon>
        <taxon>Hexapoda</taxon>
        <taxon>Collembola</taxon>
        <taxon>Symphypleona</taxon>
        <taxon>Sminthuridae</taxon>
        <taxon>Allacma</taxon>
    </lineage>
</organism>
<feature type="compositionally biased region" description="Basic and acidic residues" evidence="1">
    <location>
        <begin position="19"/>
        <end position="32"/>
    </location>
</feature>
<evidence type="ECO:0000256" key="1">
    <source>
        <dbReference type="SAM" id="MobiDB-lite"/>
    </source>
</evidence>
<feature type="compositionally biased region" description="Basic and acidic residues" evidence="1">
    <location>
        <begin position="1"/>
        <end position="10"/>
    </location>
</feature>
<feature type="non-terminal residue" evidence="2">
    <location>
        <position position="1"/>
    </location>
</feature>
<name>A0A8J2NWU2_9HEXA</name>
<feature type="region of interest" description="Disordered" evidence="1">
    <location>
        <begin position="1"/>
        <end position="32"/>
    </location>
</feature>
<reference evidence="2" key="1">
    <citation type="submission" date="2021-06" db="EMBL/GenBank/DDBJ databases">
        <authorList>
            <person name="Hodson N. C."/>
            <person name="Mongue J. A."/>
            <person name="Jaron S. K."/>
        </authorList>
    </citation>
    <scope>NUCLEOTIDE SEQUENCE</scope>
</reference>
<evidence type="ECO:0000313" key="2">
    <source>
        <dbReference type="EMBL" id="CAG7729378.1"/>
    </source>
</evidence>
<dbReference type="Proteomes" id="UP000708208">
    <property type="component" value="Unassembled WGS sequence"/>
</dbReference>
<proteinExistence type="predicted"/>
<gene>
    <name evidence="2" type="ORF">AFUS01_LOCUS18095</name>
</gene>
<sequence length="32" mass="3688">MENKTRELRKLFLNGADVTGHENDGQATTRER</sequence>
<dbReference type="EMBL" id="CAJVCH010177320">
    <property type="protein sequence ID" value="CAG7729378.1"/>
    <property type="molecule type" value="Genomic_DNA"/>
</dbReference>
<keyword evidence="3" id="KW-1185">Reference proteome</keyword>